<name>A0AC59YBF0_RANTA</name>
<organism evidence="1 2">
    <name type="scientific">Rangifer tarandus platyrhynchus</name>
    <name type="common">Svalbard reindeer</name>
    <dbReference type="NCBI Taxonomy" id="3082113"/>
    <lineage>
        <taxon>Eukaryota</taxon>
        <taxon>Metazoa</taxon>
        <taxon>Chordata</taxon>
        <taxon>Craniata</taxon>
        <taxon>Vertebrata</taxon>
        <taxon>Euteleostomi</taxon>
        <taxon>Mammalia</taxon>
        <taxon>Eutheria</taxon>
        <taxon>Laurasiatheria</taxon>
        <taxon>Artiodactyla</taxon>
        <taxon>Ruminantia</taxon>
        <taxon>Pecora</taxon>
        <taxon>Cervidae</taxon>
        <taxon>Odocoileinae</taxon>
        <taxon>Rangifer</taxon>
    </lineage>
</organism>
<dbReference type="EMBL" id="OX596096">
    <property type="protein sequence ID" value="CAM9553673.1"/>
    <property type="molecule type" value="Genomic_DNA"/>
</dbReference>
<sequence>MGAFLTRMTGEGDEQDPWEFSVSGEAGKSMLTWRAQVSSRTVSTALGSRSRKQMVLCVRTHVANTSVRAELTSPHDIVFSVLFLLRQDIESLLETDGGSGLRLRRPGGAGLGGRVRTASAAAPGRQAPPGPREGQMPAVRGGAPGSGGETRLCRPGVPPGIPAASALCVETGFPASAGTASGPRGSAGGPRGAPAPPLRPSTETPAEPPAPAIALPGPSLRGRKAPERTHRPAARSPLPRCTAPPPSRVPPGTHQLRV</sequence>
<gene>
    <name evidence="1" type="ORF">MRATA1EN22A_LOCUS4149</name>
</gene>
<evidence type="ECO:0000313" key="1">
    <source>
        <dbReference type="EMBL" id="CAM9553673.1"/>
    </source>
</evidence>
<protein>
    <submittedName>
        <fullName evidence="1">Uncharacterized protein</fullName>
    </submittedName>
</protein>
<dbReference type="Proteomes" id="UP001162501">
    <property type="component" value="Chromosome 12"/>
</dbReference>
<reference evidence="1" key="1">
    <citation type="submission" date="2023-05" db="EMBL/GenBank/DDBJ databases">
        <authorList>
            <consortium name="ELIXIR-Norway"/>
        </authorList>
    </citation>
    <scope>NUCLEOTIDE SEQUENCE</scope>
</reference>
<reference evidence="1" key="2">
    <citation type="submission" date="2025-03" db="EMBL/GenBank/DDBJ databases">
        <authorList>
            <consortium name="ELIXIR-Norway"/>
            <consortium name="Elixir Norway"/>
        </authorList>
    </citation>
    <scope>NUCLEOTIDE SEQUENCE</scope>
</reference>
<proteinExistence type="predicted"/>
<evidence type="ECO:0000313" key="2">
    <source>
        <dbReference type="Proteomes" id="UP001162501"/>
    </source>
</evidence>
<accession>A0AC59YBF0</accession>